<protein>
    <submittedName>
        <fullName evidence="3">M81 family metallopeptidase</fullName>
    </submittedName>
</protein>
<feature type="domain" description="Microcystin LR degradation protein MlrC N-terminal" evidence="2">
    <location>
        <begin position="5"/>
        <end position="292"/>
    </location>
</feature>
<comment type="caution">
    <text evidence="3">The sequence shown here is derived from an EMBL/GenBank/DDBJ whole genome shotgun (WGS) entry which is preliminary data.</text>
</comment>
<dbReference type="InterPro" id="IPR015995">
    <property type="entry name" value="MlrC_N"/>
</dbReference>
<evidence type="ECO:0000259" key="1">
    <source>
        <dbReference type="Pfam" id="PF07171"/>
    </source>
</evidence>
<proteinExistence type="predicted"/>
<dbReference type="PIRSF" id="PIRSF012702">
    <property type="entry name" value="UCP012702"/>
    <property type="match status" value="1"/>
</dbReference>
<evidence type="ECO:0000313" key="3">
    <source>
        <dbReference type="EMBL" id="MXY94980.1"/>
    </source>
</evidence>
<dbReference type="EMBL" id="VXRG01000131">
    <property type="protein sequence ID" value="MXY94980.1"/>
    <property type="molecule type" value="Genomic_DNA"/>
</dbReference>
<organism evidence="3">
    <name type="scientific">Caldilineaceae bacterium SB0664_bin_27</name>
    <dbReference type="NCBI Taxonomy" id="2605260"/>
    <lineage>
        <taxon>Bacteria</taxon>
        <taxon>Bacillati</taxon>
        <taxon>Chloroflexota</taxon>
        <taxon>Caldilineae</taxon>
        <taxon>Caldilineales</taxon>
        <taxon>Caldilineaceae</taxon>
    </lineage>
</organism>
<dbReference type="Pfam" id="PF07364">
    <property type="entry name" value="DUF1485"/>
    <property type="match status" value="1"/>
</dbReference>
<evidence type="ECO:0000259" key="2">
    <source>
        <dbReference type="Pfam" id="PF07364"/>
    </source>
</evidence>
<name>A0A6B0YVA3_9CHLR</name>
<dbReference type="AlphaFoldDB" id="A0A6B0YVA3"/>
<dbReference type="Pfam" id="PF07171">
    <property type="entry name" value="MlrC_C"/>
    <property type="match status" value="1"/>
</dbReference>
<dbReference type="InterPro" id="IPR010799">
    <property type="entry name" value="MlrC_C"/>
</dbReference>
<feature type="domain" description="Microcystin LR degradation protein MlrC C-terminal" evidence="1">
    <location>
        <begin position="303"/>
        <end position="480"/>
    </location>
</feature>
<gene>
    <name evidence="3" type="ORF">F4Y42_16190</name>
</gene>
<sequence>MTAMRIGIGSIFQESNQFAATQTDLTLFRNSYVHEGDALFQLAGTDCEVAGILAVCEEEGAQPLPLLAARSVSGGVLTDACYTELKEILLSRLRASLPLDGLLLAMHGSMVTASQEDPEGDILDAVRRIVGPVLPIVMTLDLHAHVTPRMVTQATALVSFTHYPHDDTYSTGERGASLLLQAARGEVTPVTALAKVPIICGACNGQTAGDGPMAHLTRRARQLEQEPAVLSVSCFQVHPYNDLPGMGCGAVVVTDNDPALAANEAQSLAAEFWERRRAFEVEHLPVAEAVDRGRQVEGGPVLLVDTADCAGGGAPGDSVALLSELLALGLEEPTLLMVVDPAAAQACAHAGIGQTVSLQVGYSLDPAWGEPVAVSGTVRRLSDGAFRYDGGLFGGTWASMGLSAVLQIGSIELLVMSQPTYDWGDEQFRSVGMDVRRAKFIGVKNPMNYRHAYRDLMKAALIVDTPGPTPAHVRNLNFERMQRPFFPLDDAIPDLEIPVVVS</sequence>
<reference evidence="3" key="1">
    <citation type="submission" date="2019-09" db="EMBL/GenBank/DDBJ databases">
        <title>Characterisation of the sponge microbiome using genome-centric metagenomics.</title>
        <authorList>
            <person name="Engelberts J.P."/>
            <person name="Robbins S.J."/>
            <person name="De Goeij J.M."/>
            <person name="Aranda M."/>
            <person name="Bell S.C."/>
            <person name="Webster N.S."/>
        </authorList>
    </citation>
    <scope>NUCLEOTIDE SEQUENCE</scope>
    <source>
        <strain evidence="3">SB0664_bin_27</strain>
    </source>
</reference>
<dbReference type="InterPro" id="IPR009197">
    <property type="entry name" value="MlrC"/>
</dbReference>
<accession>A0A6B0YVA3</accession>